<organism evidence="3 4">
    <name type="scientific">Babesia ovis</name>
    <dbReference type="NCBI Taxonomy" id="5869"/>
    <lineage>
        <taxon>Eukaryota</taxon>
        <taxon>Sar</taxon>
        <taxon>Alveolata</taxon>
        <taxon>Apicomplexa</taxon>
        <taxon>Aconoidasida</taxon>
        <taxon>Piroplasmida</taxon>
        <taxon>Babesiidae</taxon>
        <taxon>Babesia</taxon>
    </lineage>
</organism>
<keyword evidence="3" id="KW-0808">Transferase</keyword>
<dbReference type="Pfam" id="PF13087">
    <property type="entry name" value="AAA_12"/>
    <property type="match status" value="1"/>
</dbReference>
<gene>
    <name evidence="3" type="ORF">BaOVIS_008200</name>
</gene>
<dbReference type="InterPro" id="IPR041677">
    <property type="entry name" value="DNA2/NAM7_AAA_11"/>
</dbReference>
<dbReference type="GO" id="GO:0003968">
    <property type="term" value="F:RNA-directed RNA polymerase activity"/>
    <property type="evidence" value="ECO:0007669"/>
    <property type="project" value="UniProtKB-KW"/>
</dbReference>
<evidence type="ECO:0000259" key="1">
    <source>
        <dbReference type="Pfam" id="PF13086"/>
    </source>
</evidence>
<dbReference type="InterPro" id="IPR045055">
    <property type="entry name" value="DNA2/NAM7-like"/>
</dbReference>
<accession>A0A9W5T9B0</accession>
<keyword evidence="4" id="KW-1185">Reference proteome</keyword>
<dbReference type="CDD" id="cd18808">
    <property type="entry name" value="SF1_C_Upf1"/>
    <property type="match status" value="1"/>
</dbReference>
<proteinExistence type="predicted"/>
<name>A0A9W5T9B0_BABOV</name>
<dbReference type="CDD" id="cd18042">
    <property type="entry name" value="DEXXQc_SETX"/>
    <property type="match status" value="1"/>
</dbReference>
<keyword evidence="3" id="KW-0696">RNA-directed RNA polymerase</keyword>
<dbReference type="GO" id="GO:0004386">
    <property type="term" value="F:helicase activity"/>
    <property type="evidence" value="ECO:0007669"/>
    <property type="project" value="InterPro"/>
</dbReference>
<dbReference type="Gene3D" id="3.40.50.300">
    <property type="entry name" value="P-loop containing nucleotide triphosphate hydrolases"/>
    <property type="match status" value="3"/>
</dbReference>
<keyword evidence="3" id="KW-0548">Nucleotidyltransferase</keyword>
<sequence length="941" mass="107007">MSASDDEYFDCHDQLLERILAVDFHRDLPKDVSGSLTDVQKRIRWHRPLEPLPSHIPDVETYHRCFFPLYMIECLQMLASSKHMSMGYPMRVYKGDHGLFGNFATITLHGNTGFPFIPGDLILLYVGAPGHDVVPSSAMPTIPEQMEAGDWEDVPPFVSVPDNHPIYEDTLQHAIGYVGAVSRQQCIVNLLVKPPKFAGMNTFDMRSIKRLEQVQEMVKQQPHKRPGMVGFEECSDETWYVSKLCSFATALREFRALCHMKRIPLLDKMLGQYKDSLEKVKTSDKYDCLDGIRIPQKLKECLERNFNEAQLKSIRNSLTSQGITLIQGPPGTGKTTTIIGLISAILEHDTLPASYTDELFNNGYNVTMRVNRNPWFTPSSLLSDPLEVSFDELSIAEVLMDNGANRYDAYACMKPTRSASSEIINVPTLRHSKRRILICAPSNSAIDEIVRRLVRPRTGGIFNAEGERYNPVVTRIGPNFHDDLTVFSLKSKVDRLGHIKYGSGFNKTKSHLRHTLTRDILNESDIICSTLSACGSNDIYTHRKMFDTLIIDEATQAVELSTLIALSLGCKRAILVGDPCQLSATVCSNVAVSLKYDRSLFQRLQMCGYPVNLLDIQYRMDPNISRFPSMYFYRNQLKDAPSVYNRQKEDWREFPLLRPAVFYAIDSLQMKNETSYMNEMEVELVCQLLELILDVLSAEPGFQLSSLEQRIAVITTYSAQVALLKETIAKRHPQLVAPPMEKSEEKTFGTAYPKLLFDVSSVDGFQGMEKEIVIFSAVRTSYVEGQKAIKKTLQDVTPANVLTIDTEPHDPKESKKFKLKTEDYLRGIRTGEMAENIRDVVDVSFIADRRRINVAITRACRNLFIVGNPRFLLGHMHWHALYQHYAQCGSIFLCKLGRNELNQDYLKSWAKEYLKKDEAALERFRNIPTLRNLVNKLVEVN</sequence>
<dbReference type="PANTHER" id="PTHR10887">
    <property type="entry name" value="DNA2/NAM7 HELICASE FAMILY"/>
    <property type="match status" value="1"/>
</dbReference>
<dbReference type="Proteomes" id="UP001057455">
    <property type="component" value="Unassembled WGS sequence"/>
</dbReference>
<comment type="caution">
    <text evidence="3">The sequence shown here is derived from an EMBL/GenBank/DDBJ whole genome shotgun (WGS) entry which is preliminary data.</text>
</comment>
<dbReference type="PANTHER" id="PTHR10887:SF495">
    <property type="entry name" value="HELICASE SENATAXIN ISOFORM X1-RELATED"/>
    <property type="match status" value="1"/>
</dbReference>
<dbReference type="AlphaFoldDB" id="A0A9W5T9B0"/>
<reference evidence="3" key="1">
    <citation type="submission" date="2019-12" db="EMBL/GenBank/DDBJ databases">
        <title>Genome sequence of Babesia ovis.</title>
        <authorList>
            <person name="Yamagishi J."/>
            <person name="Sevinc F."/>
            <person name="Xuan X."/>
        </authorList>
    </citation>
    <scope>NUCLEOTIDE SEQUENCE</scope>
    <source>
        <strain evidence="3">Selcuk</strain>
    </source>
</reference>
<evidence type="ECO:0000313" key="3">
    <source>
        <dbReference type="EMBL" id="GFE53416.1"/>
    </source>
</evidence>
<protein>
    <submittedName>
        <fullName evidence="3">RNA-directed RNA polymerase</fullName>
    </submittedName>
</protein>
<dbReference type="OrthoDB" id="6513042at2759"/>
<dbReference type="InterPro" id="IPR047187">
    <property type="entry name" value="SF1_C_Upf1"/>
</dbReference>
<dbReference type="SUPFAM" id="SSF52540">
    <property type="entry name" value="P-loop containing nucleoside triphosphate hydrolases"/>
    <property type="match status" value="1"/>
</dbReference>
<evidence type="ECO:0000259" key="2">
    <source>
        <dbReference type="Pfam" id="PF13087"/>
    </source>
</evidence>
<evidence type="ECO:0000313" key="4">
    <source>
        <dbReference type="Proteomes" id="UP001057455"/>
    </source>
</evidence>
<feature type="domain" description="DNA2/NAM7 helicase-like C-terminal" evidence="2">
    <location>
        <begin position="596"/>
        <end position="869"/>
    </location>
</feature>
<dbReference type="InterPro" id="IPR027417">
    <property type="entry name" value="P-loop_NTPase"/>
</dbReference>
<dbReference type="Pfam" id="PF13086">
    <property type="entry name" value="AAA_11"/>
    <property type="match status" value="2"/>
</dbReference>
<dbReference type="EMBL" id="BLIY01000006">
    <property type="protein sequence ID" value="GFE53416.1"/>
    <property type="molecule type" value="Genomic_DNA"/>
</dbReference>
<dbReference type="InterPro" id="IPR041679">
    <property type="entry name" value="DNA2/NAM7-like_C"/>
</dbReference>
<feature type="domain" description="DNA2/NAM7 helicase helicase" evidence="1">
    <location>
        <begin position="506"/>
        <end position="588"/>
    </location>
</feature>
<feature type="domain" description="DNA2/NAM7 helicase helicase" evidence="1">
    <location>
        <begin position="306"/>
        <end position="497"/>
    </location>
</feature>